<proteinExistence type="predicted"/>
<keyword evidence="1" id="KW-0732">Signal</keyword>
<dbReference type="AlphaFoldDB" id="I7A2Z0"/>
<name>I7A2Z0_MELRP</name>
<feature type="domain" description="Secretion system C-terminal sorting" evidence="2">
    <location>
        <begin position="206"/>
        <end position="280"/>
    </location>
</feature>
<dbReference type="GO" id="GO:0004519">
    <property type="term" value="F:endonuclease activity"/>
    <property type="evidence" value="ECO:0007669"/>
    <property type="project" value="UniProtKB-KW"/>
</dbReference>
<dbReference type="Pfam" id="PF18962">
    <property type="entry name" value="Por_Secre_tail"/>
    <property type="match status" value="1"/>
</dbReference>
<feature type="signal peptide" evidence="1">
    <location>
        <begin position="1"/>
        <end position="18"/>
    </location>
</feature>
<accession>I7A2Z0</accession>
<keyword evidence="3" id="KW-0378">Hydrolase</keyword>
<dbReference type="GO" id="GO:0004527">
    <property type="term" value="F:exonuclease activity"/>
    <property type="evidence" value="ECO:0007669"/>
    <property type="project" value="UniProtKB-KW"/>
</dbReference>
<reference evidence="3 4" key="1">
    <citation type="journal article" date="2013" name="PLoS ONE">
        <title>Genomic analysis of Melioribacter roseus, facultatively anaerobic organotrophic bacterium representing a novel deep lineage within Bacteriodetes/Chlorobi group.</title>
        <authorList>
            <person name="Kadnikov V.V."/>
            <person name="Mardanov A.V."/>
            <person name="Podosokorskaya O.A."/>
            <person name="Gavrilov S.N."/>
            <person name="Kublanov I.V."/>
            <person name="Beletsky A.V."/>
            <person name="Bonch-Osmolovskaya E.A."/>
            <person name="Ravin N.V."/>
        </authorList>
    </citation>
    <scope>NUCLEOTIDE SEQUENCE [LARGE SCALE GENOMIC DNA]</scope>
    <source>
        <strain evidence="4">JCM 17771 / P3M-2</strain>
    </source>
</reference>
<dbReference type="RefSeq" id="WP_014855737.1">
    <property type="nucleotide sequence ID" value="NC_018178.1"/>
</dbReference>
<dbReference type="Gene3D" id="2.60.40.4070">
    <property type="match status" value="1"/>
</dbReference>
<evidence type="ECO:0000256" key="1">
    <source>
        <dbReference type="SAM" id="SignalP"/>
    </source>
</evidence>
<gene>
    <name evidence="3" type="ordered locus">MROS_1061</name>
</gene>
<dbReference type="eggNOG" id="COG3250">
    <property type="taxonomic scope" value="Bacteria"/>
</dbReference>
<dbReference type="Proteomes" id="UP000009011">
    <property type="component" value="Chromosome"/>
</dbReference>
<dbReference type="InterPro" id="IPR026444">
    <property type="entry name" value="Secre_tail"/>
</dbReference>
<organism evidence="3 4">
    <name type="scientific">Melioribacter roseus (strain DSM 23840 / JCM 17771 / VKM B-2668 / P3M-2)</name>
    <dbReference type="NCBI Taxonomy" id="1191523"/>
    <lineage>
        <taxon>Bacteria</taxon>
        <taxon>Pseudomonadati</taxon>
        <taxon>Ignavibacteriota</taxon>
        <taxon>Ignavibacteria</taxon>
        <taxon>Ignavibacteriales</taxon>
        <taxon>Melioribacteraceae</taxon>
        <taxon>Melioribacter</taxon>
    </lineage>
</organism>
<dbReference type="EMBL" id="CP003557">
    <property type="protein sequence ID" value="AFN74301.1"/>
    <property type="molecule type" value="Genomic_DNA"/>
</dbReference>
<feature type="chain" id="PRO_5003707575" evidence="1">
    <location>
        <begin position="19"/>
        <end position="284"/>
    </location>
</feature>
<evidence type="ECO:0000313" key="4">
    <source>
        <dbReference type="Proteomes" id="UP000009011"/>
    </source>
</evidence>
<dbReference type="HOGENOM" id="CLU_979371_0_0_10"/>
<sequence>MKKRAFIIILILCGYLSAQNNSDFYPLNIGNKWKYIHLSYEAGTIPDTSYIIKEVIGDTLMPNGIKYFVVKENTGIHYERYDTLTNEIKYYQNGGCGGIDDTKYKLIYSRDSVIVWRQCDITECFITYDDTTYGADSAMIILDMDDLVASHIEFRKNLGIYFRFTGEVGYYVTALQGAIINGSSWGVITSVKDDEMTTKFNLYQNYPNPFNPVTKIIYSVFDKARVTIRIYDILGNEISVLVDDVKYPGEYTIDFDGENLPSGVYFCKMQAIDFITTRKLLLIK</sequence>
<evidence type="ECO:0000259" key="2">
    <source>
        <dbReference type="Pfam" id="PF18962"/>
    </source>
</evidence>
<keyword evidence="3" id="KW-0269">Exonuclease</keyword>
<keyword evidence="4" id="KW-1185">Reference proteome</keyword>
<keyword evidence="3" id="KW-0540">Nuclease</keyword>
<dbReference type="NCBIfam" id="TIGR04183">
    <property type="entry name" value="Por_Secre_tail"/>
    <property type="match status" value="1"/>
</dbReference>
<dbReference type="KEGG" id="mro:MROS_1061"/>
<dbReference type="STRING" id="1191523.MROS_1061"/>
<keyword evidence="3" id="KW-0255">Endonuclease</keyword>
<protein>
    <submittedName>
        <fullName evidence="3">Endonuclease/exonuclease/phosphatase</fullName>
    </submittedName>
</protein>
<dbReference type="OrthoDB" id="279982at2"/>
<evidence type="ECO:0000313" key="3">
    <source>
        <dbReference type="EMBL" id="AFN74301.1"/>
    </source>
</evidence>